<organism evidence="1 2">
    <name type="scientific">Solibacillus silvestris (strain StLB046)</name>
    <name type="common">Bacillus silvestris</name>
    <dbReference type="NCBI Taxonomy" id="1002809"/>
    <lineage>
        <taxon>Bacteria</taxon>
        <taxon>Bacillati</taxon>
        <taxon>Bacillota</taxon>
        <taxon>Bacilli</taxon>
        <taxon>Bacillales</taxon>
        <taxon>Caryophanaceae</taxon>
        <taxon>Solibacillus</taxon>
    </lineage>
</organism>
<dbReference type="Proteomes" id="UP000006691">
    <property type="component" value="Chromosome"/>
</dbReference>
<dbReference type="InterPro" id="IPR036388">
    <property type="entry name" value="WH-like_DNA-bd_sf"/>
</dbReference>
<dbReference type="eggNOG" id="ENOG5034363">
    <property type="taxonomic scope" value="Bacteria"/>
</dbReference>
<dbReference type="Gene3D" id="1.10.10.10">
    <property type="entry name" value="Winged helix-like DNA-binding domain superfamily/Winged helix DNA-binding domain"/>
    <property type="match status" value="1"/>
</dbReference>
<reference evidence="2" key="1">
    <citation type="submission" date="2011-04" db="EMBL/GenBank/DDBJ databases">
        <title>Genome sequence of Solibacillus silvestris StLB046.</title>
        <authorList>
            <person name="Morohoshi T."/>
            <person name="Someya N."/>
            <person name="Ikeda T."/>
        </authorList>
    </citation>
    <scope>NUCLEOTIDE SEQUENCE [LARGE SCALE GENOMIC DNA]</scope>
    <source>
        <strain evidence="2">StLB046</strain>
    </source>
</reference>
<keyword evidence="2" id="KW-1185">Reference proteome</keyword>
<reference evidence="1 2" key="2">
    <citation type="journal article" date="2012" name="J. Biosci. Bioeng.">
        <title>Complete genome sequence and characterization of the N-acylhomoserine lactone-degrading gene of the potato leaf-associated Solibacillus silvestris.</title>
        <authorList>
            <person name="Morohoshi T."/>
            <person name="Tominaga Y."/>
            <person name="Someya N."/>
            <person name="Ikeda T."/>
        </authorList>
    </citation>
    <scope>NUCLEOTIDE SEQUENCE [LARGE SCALE GENOMIC DNA]</scope>
    <source>
        <strain evidence="1 2">StLB046</strain>
    </source>
</reference>
<dbReference type="EMBL" id="AP012157">
    <property type="protein sequence ID" value="BAK15274.1"/>
    <property type="molecule type" value="Genomic_DNA"/>
</dbReference>
<proteinExistence type="predicted"/>
<sequence>MEIKEIILNILNEIKNGTIPIHTAYNLTLDMWAEFIEYLDDKKYITDVTIYWFGDDDTYYDERVHSVDLTKAKLTTFGEEFLVEEVN</sequence>
<dbReference type="KEGG" id="siv:SSIL_0851"/>
<dbReference type="RefSeq" id="WP_014822867.1">
    <property type="nucleotide sequence ID" value="NC_018065.1"/>
</dbReference>
<evidence type="ECO:0000313" key="2">
    <source>
        <dbReference type="Proteomes" id="UP000006691"/>
    </source>
</evidence>
<dbReference type="AlphaFoldDB" id="F2F1D6"/>
<gene>
    <name evidence="1" type="ordered locus">SSIL_0851</name>
</gene>
<dbReference type="HOGENOM" id="CLU_2481644_0_0_9"/>
<evidence type="ECO:0000313" key="1">
    <source>
        <dbReference type="EMBL" id="BAK15274.1"/>
    </source>
</evidence>
<accession>F2F1D6</accession>
<name>F2F1D6_SOLSS</name>
<protein>
    <submittedName>
        <fullName evidence="1">Gamma-glutamyltransferase</fullName>
    </submittedName>
</protein>